<protein>
    <recommendedName>
        <fullName evidence="3">Type cbb3 cytochrome oxidase biogenesis protein CcoS, involved in heme b insertion</fullName>
    </recommendedName>
</protein>
<proteinExistence type="predicted"/>
<evidence type="ECO:0000256" key="1">
    <source>
        <dbReference type="SAM" id="Phobius"/>
    </source>
</evidence>
<sequence>MNAVLKLELIVGLLASFIMLSIVIWSIKKGDFDDSKKMMDGMLFDSEDDLRDAVNRENKQKALKEKKLKDMEKSK</sequence>
<feature type="transmembrane region" description="Helical" evidence="1">
    <location>
        <begin position="6"/>
        <end position="27"/>
    </location>
</feature>
<name>A0A1W1BPE0_9ZZZZ</name>
<organism evidence="2">
    <name type="scientific">hydrothermal vent metagenome</name>
    <dbReference type="NCBI Taxonomy" id="652676"/>
    <lineage>
        <taxon>unclassified sequences</taxon>
        <taxon>metagenomes</taxon>
        <taxon>ecological metagenomes</taxon>
    </lineage>
</organism>
<accession>A0A1W1BPE0</accession>
<dbReference type="Pfam" id="PF03597">
    <property type="entry name" value="FixS"/>
    <property type="match status" value="1"/>
</dbReference>
<keyword evidence="1" id="KW-1133">Transmembrane helix</keyword>
<keyword evidence="1" id="KW-0472">Membrane</keyword>
<evidence type="ECO:0008006" key="3">
    <source>
        <dbReference type="Google" id="ProtNLM"/>
    </source>
</evidence>
<dbReference type="EMBL" id="FPHN01000047">
    <property type="protein sequence ID" value="SFV55337.1"/>
    <property type="molecule type" value="Genomic_DNA"/>
</dbReference>
<dbReference type="InterPro" id="IPR004714">
    <property type="entry name" value="Cyt_oxidase_maturation_cbb3"/>
</dbReference>
<dbReference type="AlphaFoldDB" id="A0A1W1BPE0"/>
<gene>
    <name evidence="2" type="ORF">MNB_SV-14-861</name>
</gene>
<reference evidence="2" key="1">
    <citation type="submission" date="2016-10" db="EMBL/GenBank/DDBJ databases">
        <authorList>
            <person name="de Groot N.N."/>
        </authorList>
    </citation>
    <scope>NUCLEOTIDE SEQUENCE</scope>
</reference>
<keyword evidence="1" id="KW-0812">Transmembrane</keyword>
<evidence type="ECO:0000313" key="2">
    <source>
        <dbReference type="EMBL" id="SFV55337.1"/>
    </source>
</evidence>